<reference evidence="1 2" key="1">
    <citation type="submission" date="2020-08" db="EMBL/GenBank/DDBJ databases">
        <title>Streptomyces sp. PSKA01 genome sequencing and assembly.</title>
        <authorList>
            <person name="Mandal S."/>
            <person name="Maiti P.K."/>
            <person name="Das P."/>
        </authorList>
    </citation>
    <scope>NUCLEOTIDE SEQUENCE [LARGE SCALE GENOMIC DNA]</scope>
    <source>
        <strain evidence="1 2">PSKA01</strain>
    </source>
</reference>
<comment type="caution">
    <text evidence="1">The sequence shown here is derived from an EMBL/GenBank/DDBJ whole genome shotgun (WGS) entry which is preliminary data.</text>
</comment>
<evidence type="ECO:0000313" key="2">
    <source>
        <dbReference type="Proteomes" id="UP000584670"/>
    </source>
</evidence>
<accession>A0A7X1M8L6</accession>
<protein>
    <submittedName>
        <fullName evidence="1">Uncharacterized protein</fullName>
    </submittedName>
</protein>
<dbReference type="AlphaFoldDB" id="A0A7X1M8L6"/>
<dbReference type="Proteomes" id="UP000584670">
    <property type="component" value="Unassembled WGS sequence"/>
</dbReference>
<name>A0A7X1M8L6_9ACTN</name>
<evidence type="ECO:0000313" key="1">
    <source>
        <dbReference type="EMBL" id="MBC2902152.1"/>
    </source>
</evidence>
<dbReference type="EMBL" id="JACMSF010000009">
    <property type="protein sequence ID" value="MBC2902152.1"/>
    <property type="molecule type" value="Genomic_DNA"/>
</dbReference>
<sequence length="138" mass="14712">MNDESRAAAVRLADRVAWVCQSATTLRNHLPDADKHLMAEVLTAVGGEDPLAVGGTLDALLDALSRIGIRPDEPPRGVLTGSGSGGAHGLFNYSESPAETVYLCPLSFCCTRAWLPEQGKSVPRCSVSGEPLWERPVR</sequence>
<dbReference type="RefSeq" id="WP_186282062.1">
    <property type="nucleotide sequence ID" value="NZ_JACMSF010000009.1"/>
</dbReference>
<gene>
    <name evidence="1" type="ORF">H4N64_11120</name>
</gene>
<proteinExistence type="predicted"/>
<organism evidence="1 2">
    <name type="scientific">Streptomyces cupreus</name>
    <dbReference type="NCBI Taxonomy" id="2759956"/>
    <lineage>
        <taxon>Bacteria</taxon>
        <taxon>Bacillati</taxon>
        <taxon>Actinomycetota</taxon>
        <taxon>Actinomycetes</taxon>
        <taxon>Kitasatosporales</taxon>
        <taxon>Streptomycetaceae</taxon>
        <taxon>Streptomyces</taxon>
    </lineage>
</organism>
<keyword evidence="2" id="KW-1185">Reference proteome</keyword>